<comment type="caution">
    <text evidence="1">The sequence shown here is derived from an EMBL/GenBank/DDBJ whole genome shotgun (WGS) entry which is preliminary data.</text>
</comment>
<protein>
    <submittedName>
        <fullName evidence="1">Uncharacterized protein</fullName>
    </submittedName>
</protein>
<gene>
    <name evidence="1" type="ORF">HMPREF9080_01173</name>
</gene>
<reference evidence="1 2" key="1">
    <citation type="submission" date="2011-08" db="EMBL/GenBank/DDBJ databases">
        <authorList>
            <person name="Weinstock G."/>
            <person name="Sodergren E."/>
            <person name="Clifton S."/>
            <person name="Fulton L."/>
            <person name="Fulton B."/>
            <person name="Courtney L."/>
            <person name="Fronick C."/>
            <person name="Harrison M."/>
            <person name="Strong C."/>
            <person name="Farmer C."/>
            <person name="Delahaunty K."/>
            <person name="Markovic C."/>
            <person name="Hall O."/>
            <person name="Minx P."/>
            <person name="Tomlinson C."/>
            <person name="Mitreva M."/>
            <person name="Hou S."/>
            <person name="Chen J."/>
            <person name="Wollam A."/>
            <person name="Pepin K.H."/>
            <person name="Johnson M."/>
            <person name="Bhonagiri V."/>
            <person name="Zhang X."/>
            <person name="Suruliraj S."/>
            <person name="Warren W."/>
            <person name="Chinwalla A."/>
            <person name="Mardis E.R."/>
            <person name="Wilson R.K."/>
        </authorList>
    </citation>
    <scope>NUCLEOTIDE SEQUENCE [LARGE SCALE GENOMIC DNA]</scope>
    <source>
        <strain evidence="1 2">F0432</strain>
    </source>
</reference>
<dbReference type="STRING" id="797473.HMPREF9080_01173"/>
<proteinExistence type="predicted"/>
<evidence type="ECO:0000313" key="1">
    <source>
        <dbReference type="EMBL" id="EHM54581.1"/>
    </source>
</evidence>
<accession>G9ZEI9</accession>
<dbReference type="AlphaFoldDB" id="G9ZEI9"/>
<organism evidence="1 2">
    <name type="scientific">Cardiobacterium valvarum F0432</name>
    <dbReference type="NCBI Taxonomy" id="797473"/>
    <lineage>
        <taxon>Bacteria</taxon>
        <taxon>Pseudomonadati</taxon>
        <taxon>Pseudomonadota</taxon>
        <taxon>Gammaproteobacteria</taxon>
        <taxon>Cardiobacteriales</taxon>
        <taxon>Cardiobacteriaceae</taxon>
        <taxon>Cardiobacterium</taxon>
    </lineage>
</organism>
<evidence type="ECO:0000313" key="2">
    <source>
        <dbReference type="Proteomes" id="UP000004750"/>
    </source>
</evidence>
<dbReference type="EMBL" id="AGCM01000067">
    <property type="protein sequence ID" value="EHM54581.1"/>
    <property type="molecule type" value="Genomic_DNA"/>
</dbReference>
<sequence length="39" mass="4386">MKYCGIFITGVETSCEYYGLVSHNISILLRQAMKLGAKF</sequence>
<dbReference type="Proteomes" id="UP000004750">
    <property type="component" value="Unassembled WGS sequence"/>
</dbReference>
<dbReference type="HOGENOM" id="CLU_3306696_0_0_6"/>
<name>G9ZEI9_9GAMM</name>